<dbReference type="SUPFAM" id="SSF51344">
    <property type="entry name" value="Epsilon subunit of F1F0-ATP synthase N-terminal domain"/>
    <property type="match status" value="1"/>
</dbReference>
<dbReference type="PANTHER" id="PTHR13822:SF10">
    <property type="entry name" value="ATP SYNTHASE EPSILON CHAIN, CHLOROPLASTIC"/>
    <property type="match status" value="1"/>
</dbReference>
<evidence type="ECO:0000256" key="6">
    <source>
        <dbReference type="ARBA" id="ARBA00023196"/>
    </source>
</evidence>
<evidence type="ECO:0000256" key="1">
    <source>
        <dbReference type="ARBA" id="ARBA00004202"/>
    </source>
</evidence>
<organism evidence="9 10">
    <name type="scientific">Georgenia daeguensis</name>
    <dbReference type="NCBI Taxonomy" id="908355"/>
    <lineage>
        <taxon>Bacteria</taxon>
        <taxon>Bacillati</taxon>
        <taxon>Actinomycetota</taxon>
        <taxon>Actinomycetes</taxon>
        <taxon>Micrococcales</taxon>
        <taxon>Bogoriellaceae</taxon>
        <taxon>Georgenia</taxon>
    </lineage>
</organism>
<dbReference type="InterPro" id="IPR001469">
    <property type="entry name" value="ATP_synth_F1_dsu/esu"/>
</dbReference>
<evidence type="ECO:0000313" key="9">
    <source>
        <dbReference type="EMBL" id="GAA4288476.1"/>
    </source>
</evidence>
<gene>
    <name evidence="9" type="ORF">GCM10022262_28360</name>
</gene>
<dbReference type="PANTHER" id="PTHR13822">
    <property type="entry name" value="ATP SYNTHASE DELTA/EPSILON CHAIN"/>
    <property type="match status" value="1"/>
</dbReference>
<keyword evidence="7" id="KW-0066">ATP synthesis</keyword>
<keyword evidence="6" id="KW-0139">CF(1)</keyword>
<evidence type="ECO:0000256" key="3">
    <source>
        <dbReference type="ARBA" id="ARBA00022448"/>
    </source>
</evidence>
<keyword evidence="5" id="KW-0472">Membrane</keyword>
<dbReference type="Pfam" id="PF02823">
    <property type="entry name" value="ATP-synt_DE_N"/>
    <property type="match status" value="1"/>
</dbReference>
<reference evidence="10" key="1">
    <citation type="journal article" date="2019" name="Int. J. Syst. Evol. Microbiol.">
        <title>The Global Catalogue of Microorganisms (GCM) 10K type strain sequencing project: providing services to taxonomists for standard genome sequencing and annotation.</title>
        <authorList>
            <consortium name="The Broad Institute Genomics Platform"/>
            <consortium name="The Broad Institute Genome Sequencing Center for Infectious Disease"/>
            <person name="Wu L."/>
            <person name="Ma J."/>
        </authorList>
    </citation>
    <scope>NUCLEOTIDE SEQUENCE [LARGE SCALE GENOMIC DNA]</scope>
    <source>
        <strain evidence="10">JCM 17459</strain>
    </source>
</reference>
<protein>
    <submittedName>
        <fullName evidence="9">F0F1 ATP synthase subunit epsilon</fullName>
    </submittedName>
</protein>
<accession>A0ABP8EWW7</accession>
<evidence type="ECO:0000259" key="8">
    <source>
        <dbReference type="Pfam" id="PF02823"/>
    </source>
</evidence>
<feature type="domain" description="ATP synthase F1 complex delta/epsilon subunit N-terminal" evidence="8">
    <location>
        <begin position="3"/>
        <end position="81"/>
    </location>
</feature>
<evidence type="ECO:0000256" key="4">
    <source>
        <dbReference type="ARBA" id="ARBA00023065"/>
    </source>
</evidence>
<dbReference type="EMBL" id="BAABBA010000014">
    <property type="protein sequence ID" value="GAA4288476.1"/>
    <property type="molecule type" value="Genomic_DNA"/>
</dbReference>
<comment type="similarity">
    <text evidence="2">Belongs to the ATPase epsilon chain family.</text>
</comment>
<dbReference type="Proteomes" id="UP001499841">
    <property type="component" value="Unassembled WGS sequence"/>
</dbReference>
<keyword evidence="10" id="KW-1185">Reference proteome</keyword>
<dbReference type="CDD" id="cd12152">
    <property type="entry name" value="F1-ATPase_delta"/>
    <property type="match status" value="1"/>
</dbReference>
<evidence type="ECO:0000256" key="7">
    <source>
        <dbReference type="ARBA" id="ARBA00023310"/>
    </source>
</evidence>
<keyword evidence="3" id="KW-0813">Transport</keyword>
<comment type="subcellular location">
    <subcellularLocation>
        <location evidence="1">Cell membrane</location>
        <topology evidence="1">Peripheral membrane protein</topology>
    </subcellularLocation>
</comment>
<evidence type="ECO:0000313" key="10">
    <source>
        <dbReference type="Proteomes" id="UP001499841"/>
    </source>
</evidence>
<dbReference type="InterPro" id="IPR020546">
    <property type="entry name" value="ATP_synth_F1_dsu/esu_N"/>
</dbReference>
<dbReference type="InterPro" id="IPR036771">
    <property type="entry name" value="ATPsynth_dsu/esu_N"/>
</dbReference>
<dbReference type="Gene3D" id="2.60.15.10">
    <property type="entry name" value="F0F1 ATP synthase delta/epsilon subunit, N-terminal"/>
    <property type="match status" value="1"/>
</dbReference>
<dbReference type="NCBIfam" id="NF009977">
    <property type="entry name" value="PRK13442.1"/>
    <property type="match status" value="1"/>
</dbReference>
<evidence type="ECO:0000256" key="5">
    <source>
        <dbReference type="ARBA" id="ARBA00023136"/>
    </source>
</evidence>
<evidence type="ECO:0000256" key="2">
    <source>
        <dbReference type="ARBA" id="ARBA00005712"/>
    </source>
</evidence>
<keyword evidence="4" id="KW-0406">Ion transport</keyword>
<sequence>MAMNVDVVSTTAALWSGESTSVVVPAANGDLGILPGRQPVLAVLRPGKVRITPTTGSVVEIEVYSGGFVSVDEDAVTVVLEPARTGAENDR</sequence>
<name>A0ABP8EWW7_9MICO</name>
<proteinExistence type="inferred from homology"/>
<comment type="caution">
    <text evidence="9">The sequence shown here is derived from an EMBL/GenBank/DDBJ whole genome shotgun (WGS) entry which is preliminary data.</text>
</comment>